<dbReference type="GO" id="GO:0005737">
    <property type="term" value="C:cytoplasm"/>
    <property type="evidence" value="ECO:0007669"/>
    <property type="project" value="TreeGrafter"/>
</dbReference>
<dbReference type="AlphaFoldDB" id="A0A383WLI4"/>
<feature type="compositionally biased region" description="Polar residues" evidence="3">
    <location>
        <begin position="544"/>
        <end position="554"/>
    </location>
</feature>
<dbReference type="GO" id="GO:0016020">
    <property type="term" value="C:membrane"/>
    <property type="evidence" value="ECO:0007669"/>
    <property type="project" value="UniProtKB-UniRule"/>
</dbReference>
<evidence type="ECO:0000256" key="2">
    <source>
        <dbReference type="PROSITE-ProRule" id="PRU01193"/>
    </source>
</evidence>
<feature type="compositionally biased region" description="Low complexity" evidence="3">
    <location>
        <begin position="670"/>
        <end position="681"/>
    </location>
</feature>
<dbReference type="EMBL" id="FNXT01001147">
    <property type="protein sequence ID" value="SZX72691.1"/>
    <property type="molecule type" value="Genomic_DNA"/>
</dbReference>
<dbReference type="GO" id="GO:0010960">
    <property type="term" value="P:magnesium ion homeostasis"/>
    <property type="evidence" value="ECO:0007669"/>
    <property type="project" value="InterPro"/>
</dbReference>
<feature type="domain" description="CNNM transmembrane" evidence="4">
    <location>
        <begin position="1"/>
        <end position="167"/>
    </location>
</feature>
<dbReference type="InterPro" id="IPR002550">
    <property type="entry name" value="CNNM"/>
</dbReference>
<feature type="region of interest" description="Disordered" evidence="3">
    <location>
        <begin position="331"/>
        <end position="385"/>
    </location>
</feature>
<dbReference type="Proteomes" id="UP000256970">
    <property type="component" value="Unassembled WGS sequence"/>
</dbReference>
<feature type="compositionally biased region" description="Low complexity" evidence="3">
    <location>
        <begin position="369"/>
        <end position="378"/>
    </location>
</feature>
<dbReference type="Pfam" id="PF01595">
    <property type="entry name" value="CNNM"/>
    <property type="match status" value="1"/>
</dbReference>
<feature type="compositionally biased region" description="Polar residues" evidence="3">
    <location>
        <begin position="591"/>
        <end position="600"/>
    </location>
</feature>
<feature type="region of interest" description="Disordered" evidence="3">
    <location>
        <begin position="402"/>
        <end position="425"/>
    </location>
</feature>
<feature type="compositionally biased region" description="Gly residues" evidence="3">
    <location>
        <begin position="732"/>
        <end position="745"/>
    </location>
</feature>
<dbReference type="STRING" id="3088.A0A383WLI4"/>
<feature type="compositionally biased region" description="Low complexity" evidence="3">
    <location>
        <begin position="575"/>
        <end position="586"/>
    </location>
</feature>
<feature type="region of interest" description="Disordered" evidence="3">
    <location>
        <begin position="727"/>
        <end position="771"/>
    </location>
</feature>
<evidence type="ECO:0000259" key="4">
    <source>
        <dbReference type="PROSITE" id="PS51846"/>
    </source>
</evidence>
<dbReference type="Gene3D" id="3.10.580.10">
    <property type="entry name" value="CBS-domain"/>
    <property type="match status" value="2"/>
</dbReference>
<name>A0A383WLI4_TETOB</name>
<organism evidence="6 7">
    <name type="scientific">Tetradesmus obliquus</name>
    <name type="common">Green alga</name>
    <name type="synonym">Acutodesmus obliquus</name>
    <dbReference type="NCBI Taxonomy" id="3088"/>
    <lineage>
        <taxon>Eukaryota</taxon>
        <taxon>Viridiplantae</taxon>
        <taxon>Chlorophyta</taxon>
        <taxon>core chlorophytes</taxon>
        <taxon>Chlorophyceae</taxon>
        <taxon>CS clade</taxon>
        <taxon>Sphaeropleales</taxon>
        <taxon>Scenedesmaceae</taxon>
        <taxon>Tetradesmus</taxon>
    </lineage>
</organism>
<keyword evidence="2" id="KW-0472">Membrane</keyword>
<sequence>MAGLMSGLTLGFFSLDEIDLEVLKRSGTEQEKKHARRIEPVIENEHHLLVTLLLFNAVAAEALPIFLDKLVDPVTAVVLSVSVVLVIGEILPQAVCRSYGLQVGSYSALLVRGLMGLSAPISWPISKLLDWILGEERSAYFRRAQLKALVGLHSTDEGLGGTLSADEISIITGALDLTSKTAWAAMTPLDKVFMLPSDRKLDEAALQEILVSGHSRIPLHEPGDRHALIGLILVKELVLVDSEAGLTAGQLVSRQLPRLPADTPLYQLLRLFEAGGSHMVALTKPITMQQQQQYEAGGSMRGSQDLAAALGMLSPGGGSCASSLFTSPTKMDRSGAWQLGQQQQQQQQWGGVSAAASRCGTPQLVPSSQQQQQQQQQQGLPRKKSGVIKAGDNMIYVEAQTGPARPQQQQQQSVDGLDGSGSGAAAAGAWIGEEAAAAAAWSHLREGDPVGIITIEDVIEELLQQEIIDETDLYVDNMQVTRVEQYALTSNLPPRLRKAYAQQFTPRVGRLVAHHQLGHHPGGSWPHASHMQQHHNLVLYESRGTFSNPGTPISGSPPALPATPIYSQTQTLRDGAGSSASTAASSLMFRPSSSRLSLEPQQQQQQQQQQQLSQQQLQQQLQVQQYHAAGHVQAAQLVRRNSADNGFLTYTIASLGHAHGGSGGSGNHGQAGSSSGSGSSSQVFSSMNMNMNVGQQLLAVARRSSDQGEGNTHRRYAYFQAVREGLMEGESGTSGGGSTSGGGGTSAAAAAAAAAAGRSGLEEPLLGPDEE</sequence>
<accession>A0A383WLI4</accession>
<evidence type="ECO:0000313" key="5">
    <source>
        <dbReference type="EMBL" id="SZX72691.1"/>
    </source>
</evidence>
<feature type="region of interest" description="Disordered" evidence="3">
    <location>
        <begin position="543"/>
        <end position="610"/>
    </location>
</feature>
<keyword evidence="1" id="KW-0677">Repeat</keyword>
<evidence type="ECO:0000313" key="7">
    <source>
        <dbReference type="Proteomes" id="UP000256970"/>
    </source>
</evidence>
<evidence type="ECO:0000256" key="3">
    <source>
        <dbReference type="SAM" id="MobiDB-lite"/>
    </source>
</evidence>
<evidence type="ECO:0000256" key="1">
    <source>
        <dbReference type="ARBA" id="ARBA00022737"/>
    </source>
</evidence>
<dbReference type="EMBL" id="FNXT01001303">
    <property type="protein sequence ID" value="SZX78082.1"/>
    <property type="molecule type" value="Genomic_DNA"/>
</dbReference>
<evidence type="ECO:0000313" key="6">
    <source>
        <dbReference type="EMBL" id="SZX78082.1"/>
    </source>
</evidence>
<dbReference type="PROSITE" id="PS51846">
    <property type="entry name" value="CNNM"/>
    <property type="match status" value="1"/>
</dbReference>
<dbReference type="InterPro" id="IPR045095">
    <property type="entry name" value="ACDP"/>
</dbReference>
<keyword evidence="2" id="KW-0812">Transmembrane</keyword>
<reference evidence="6 7" key="1">
    <citation type="submission" date="2016-10" db="EMBL/GenBank/DDBJ databases">
        <authorList>
            <person name="Cai Z."/>
        </authorList>
    </citation>
    <scope>NUCLEOTIDE SEQUENCE [LARGE SCALE GENOMIC DNA]</scope>
</reference>
<keyword evidence="2" id="KW-1133">Transmembrane helix</keyword>
<keyword evidence="7" id="KW-1185">Reference proteome</keyword>
<dbReference type="InterPro" id="IPR046342">
    <property type="entry name" value="CBS_dom_sf"/>
</dbReference>
<feature type="compositionally biased region" description="Low complexity" evidence="3">
    <location>
        <begin position="601"/>
        <end position="610"/>
    </location>
</feature>
<gene>
    <name evidence="5" type="ORF">BQ4739_LOCUS12842</name>
    <name evidence="6" type="ORF">BQ4739_LOCUS18404</name>
</gene>
<feature type="region of interest" description="Disordered" evidence="3">
    <location>
        <begin position="660"/>
        <end position="685"/>
    </location>
</feature>
<dbReference type="GO" id="GO:0030026">
    <property type="term" value="P:intracellular manganese ion homeostasis"/>
    <property type="evidence" value="ECO:0007669"/>
    <property type="project" value="TreeGrafter"/>
</dbReference>
<dbReference type="PANTHER" id="PTHR12064:SF97">
    <property type="entry name" value="METAL TRANSPORTER CNNM-5"/>
    <property type="match status" value="1"/>
</dbReference>
<dbReference type="SUPFAM" id="SSF54631">
    <property type="entry name" value="CBS-domain pair"/>
    <property type="match status" value="1"/>
</dbReference>
<feature type="compositionally biased region" description="Gly residues" evidence="3">
    <location>
        <begin position="660"/>
        <end position="669"/>
    </location>
</feature>
<feature type="compositionally biased region" description="Low complexity" evidence="3">
    <location>
        <begin position="746"/>
        <end position="771"/>
    </location>
</feature>
<proteinExistence type="predicted"/>
<protein>
    <recommendedName>
        <fullName evidence="4">CNNM transmembrane domain-containing protein</fullName>
    </recommendedName>
</protein>
<dbReference type="PANTHER" id="PTHR12064">
    <property type="entry name" value="METAL TRANSPORTER CNNM"/>
    <property type="match status" value="1"/>
</dbReference>